<keyword evidence="1 2" id="KW-0808">Transferase</keyword>
<dbReference type="RefSeq" id="WP_188612274.1">
    <property type="nucleotide sequence ID" value="NZ_BMGG01000011.1"/>
</dbReference>
<dbReference type="Pfam" id="PF02515">
    <property type="entry name" value="CoA_transf_3"/>
    <property type="match status" value="1"/>
</dbReference>
<dbReference type="GO" id="GO:0008410">
    <property type="term" value="F:CoA-transferase activity"/>
    <property type="evidence" value="ECO:0007669"/>
    <property type="project" value="TreeGrafter"/>
</dbReference>
<dbReference type="Gene3D" id="3.30.1540.10">
    <property type="entry name" value="formyl-coa transferase, domain 3"/>
    <property type="match status" value="1"/>
</dbReference>
<dbReference type="EMBL" id="BMGG01000011">
    <property type="protein sequence ID" value="GGC89266.1"/>
    <property type="molecule type" value="Genomic_DNA"/>
</dbReference>
<organism evidence="2 3">
    <name type="scientific">Chelatococcus reniformis</name>
    <dbReference type="NCBI Taxonomy" id="1494448"/>
    <lineage>
        <taxon>Bacteria</taxon>
        <taxon>Pseudomonadati</taxon>
        <taxon>Pseudomonadota</taxon>
        <taxon>Alphaproteobacteria</taxon>
        <taxon>Hyphomicrobiales</taxon>
        <taxon>Chelatococcaceae</taxon>
        <taxon>Chelatococcus</taxon>
    </lineage>
</organism>
<dbReference type="PANTHER" id="PTHR48207:SF3">
    <property type="entry name" value="SUCCINATE--HYDROXYMETHYLGLUTARATE COA-TRANSFERASE"/>
    <property type="match status" value="1"/>
</dbReference>
<dbReference type="InterPro" id="IPR044855">
    <property type="entry name" value="CoA-Trfase_III_dom3_sf"/>
</dbReference>
<dbReference type="SUPFAM" id="SSF89796">
    <property type="entry name" value="CoA-transferase family III (CaiB/BaiF)"/>
    <property type="match status" value="1"/>
</dbReference>
<comment type="caution">
    <text evidence="2">The sequence shown here is derived from an EMBL/GenBank/DDBJ whole genome shotgun (WGS) entry which is preliminary data.</text>
</comment>
<dbReference type="InterPro" id="IPR003673">
    <property type="entry name" value="CoA-Trfase_fam_III"/>
</dbReference>
<dbReference type="Gene3D" id="3.40.50.10540">
    <property type="entry name" value="Crotonobetainyl-coa:carnitine coa-transferase, domain 1"/>
    <property type="match status" value="1"/>
</dbReference>
<sequence length="396" mass="42391">MSFGVGPRPGPLGRFTVVDLTRVRAGPTAVRQLADWGADVIQIETPEPGDGYGGPRHGSDFQNLHRGKRSLCLNLKTSRGIEILKQLVARADVLVENYRPDVKQRLGIGYEALKVVNPRLVYASISGFGQTGPYALRPGFDQVAQGMGGIMSVTGLPGQGPVRAGIPVADLSAGLFCAYGILLALIERETSGEGQWVSASLLEAQIAMMDFQAARWLIDGVVPGQAGNDHPSIAPMGTFRTGDGHINIASAGDVMWRKLCAAVGLDALADDPEFADDAQRTRNRGRLNALLNEALSAHASAHWIERLNEAGVPCGPIYRMDEVFTDPQVEHQQMARSLFHPILGDIQVVGQPVSLSRTPSRIAAAAPEKGQHSTDILESLGYAPDQIDDLKRSGVV</sequence>
<dbReference type="InterPro" id="IPR023606">
    <property type="entry name" value="CoA-Trfase_III_dom_1_sf"/>
</dbReference>
<evidence type="ECO:0000313" key="3">
    <source>
        <dbReference type="Proteomes" id="UP000637002"/>
    </source>
</evidence>
<reference evidence="2" key="1">
    <citation type="journal article" date="2014" name="Int. J. Syst. Evol. Microbiol.">
        <title>Complete genome sequence of Corynebacterium casei LMG S-19264T (=DSM 44701T), isolated from a smear-ripened cheese.</title>
        <authorList>
            <consortium name="US DOE Joint Genome Institute (JGI-PGF)"/>
            <person name="Walter F."/>
            <person name="Albersmeier A."/>
            <person name="Kalinowski J."/>
            <person name="Ruckert C."/>
        </authorList>
    </citation>
    <scope>NUCLEOTIDE SEQUENCE</scope>
    <source>
        <strain evidence="2">CGMCC 1.12919</strain>
    </source>
</reference>
<evidence type="ECO:0000256" key="1">
    <source>
        <dbReference type="ARBA" id="ARBA00022679"/>
    </source>
</evidence>
<reference evidence="2" key="2">
    <citation type="submission" date="2020-09" db="EMBL/GenBank/DDBJ databases">
        <authorList>
            <person name="Sun Q."/>
            <person name="Zhou Y."/>
        </authorList>
    </citation>
    <scope>NUCLEOTIDE SEQUENCE</scope>
    <source>
        <strain evidence="2">CGMCC 1.12919</strain>
    </source>
</reference>
<gene>
    <name evidence="2" type="ORF">GCM10010994_53890</name>
</gene>
<keyword evidence="3" id="KW-1185">Reference proteome</keyword>
<name>A0A916UV65_9HYPH</name>
<evidence type="ECO:0000313" key="2">
    <source>
        <dbReference type="EMBL" id="GGC89266.1"/>
    </source>
</evidence>
<accession>A0A916UV65</accession>
<dbReference type="Proteomes" id="UP000637002">
    <property type="component" value="Unassembled WGS sequence"/>
</dbReference>
<dbReference type="PANTHER" id="PTHR48207">
    <property type="entry name" value="SUCCINATE--HYDROXYMETHYLGLUTARATE COA-TRANSFERASE"/>
    <property type="match status" value="1"/>
</dbReference>
<dbReference type="AlphaFoldDB" id="A0A916UV65"/>
<proteinExistence type="predicted"/>
<protein>
    <submittedName>
        <fullName evidence="2">CoA transferase</fullName>
    </submittedName>
</protein>
<dbReference type="InterPro" id="IPR050483">
    <property type="entry name" value="CoA-transferase_III_domain"/>
</dbReference>